<protein>
    <submittedName>
        <fullName evidence="1">Uncharacterized protein</fullName>
    </submittedName>
</protein>
<dbReference type="AlphaFoldDB" id="A0A937ETB0"/>
<dbReference type="RefSeq" id="WP_201844079.1">
    <property type="nucleotide sequence ID" value="NZ_JAERRK010000035.1"/>
</dbReference>
<dbReference type="Proteomes" id="UP000661858">
    <property type="component" value="Unassembled WGS sequence"/>
</dbReference>
<keyword evidence="2" id="KW-1185">Reference proteome</keyword>
<accession>A0A937ETB0</accession>
<gene>
    <name evidence="1" type="ORF">JK359_37335</name>
</gene>
<evidence type="ECO:0000313" key="2">
    <source>
        <dbReference type="Proteomes" id="UP000661858"/>
    </source>
</evidence>
<sequence length="110" mass="11768">MGAALLSDLAYQASWRDDPATAAGILTKALSRTTHPVASSLLHLRLARAQAALCDRSATLRSLNTAERLLDAGDTGDTPAWCSWMSPAVMRSVKLSQRRGVSQLIYVLAS</sequence>
<evidence type="ECO:0000313" key="1">
    <source>
        <dbReference type="EMBL" id="MBL1087539.1"/>
    </source>
</evidence>
<comment type="caution">
    <text evidence="1">The sequence shown here is derived from an EMBL/GenBank/DDBJ whole genome shotgun (WGS) entry which is preliminary data.</text>
</comment>
<name>A0A937ETB0_9ACTN</name>
<reference evidence="1" key="1">
    <citation type="submission" date="2021-01" db="EMBL/GenBank/DDBJ databases">
        <title>WGS of actinomycetes isolated from Thailand.</title>
        <authorList>
            <person name="Thawai C."/>
        </authorList>
    </citation>
    <scope>NUCLEOTIDE SEQUENCE</scope>
    <source>
        <strain evidence="1">RCU-197</strain>
    </source>
</reference>
<organism evidence="1 2">
    <name type="scientific">Streptomyces actinomycinicus</name>
    <dbReference type="NCBI Taxonomy" id="1695166"/>
    <lineage>
        <taxon>Bacteria</taxon>
        <taxon>Bacillati</taxon>
        <taxon>Actinomycetota</taxon>
        <taxon>Actinomycetes</taxon>
        <taxon>Kitasatosporales</taxon>
        <taxon>Streptomycetaceae</taxon>
        <taxon>Streptomyces</taxon>
    </lineage>
</organism>
<proteinExistence type="predicted"/>
<dbReference type="EMBL" id="JAERRK010000035">
    <property type="protein sequence ID" value="MBL1087539.1"/>
    <property type="molecule type" value="Genomic_DNA"/>
</dbReference>